<evidence type="ECO:0000259" key="3">
    <source>
        <dbReference type="Pfam" id="PF14676"/>
    </source>
</evidence>
<feature type="domain" description="FANCI solenoid 2" evidence="3">
    <location>
        <begin position="386"/>
        <end position="533"/>
    </location>
</feature>
<feature type="region of interest" description="Disordered" evidence="1">
    <location>
        <begin position="1164"/>
        <end position="1220"/>
    </location>
</feature>
<dbReference type="InterPro" id="IPR026171">
    <property type="entry name" value="FANCI"/>
</dbReference>
<dbReference type="EMBL" id="MLAK01001123">
    <property type="protein sequence ID" value="OHS97326.1"/>
    <property type="molecule type" value="Genomic_DNA"/>
</dbReference>
<dbReference type="VEuPathDB" id="TrichDB:TRFO_36477"/>
<dbReference type="InterPro" id="IPR029308">
    <property type="entry name" value="FANCI_S1"/>
</dbReference>
<feature type="compositionally biased region" description="Basic residues" evidence="1">
    <location>
        <begin position="1165"/>
        <end position="1174"/>
    </location>
</feature>
<accession>A0A1J4JDQ3</accession>
<dbReference type="InterPro" id="IPR029315">
    <property type="entry name" value="FANCI_S2"/>
</dbReference>
<dbReference type="PANTHER" id="PTHR21818:SF0">
    <property type="entry name" value="FANCONI ANEMIA GROUP I PROTEIN"/>
    <property type="match status" value="1"/>
</dbReference>
<dbReference type="Proteomes" id="UP000179807">
    <property type="component" value="Unassembled WGS sequence"/>
</dbReference>
<evidence type="ECO:0000259" key="2">
    <source>
        <dbReference type="Pfam" id="PF14675"/>
    </source>
</evidence>
<dbReference type="Pfam" id="PF14675">
    <property type="entry name" value="FANCI_S1"/>
    <property type="match status" value="1"/>
</dbReference>
<dbReference type="GO" id="GO:0070182">
    <property type="term" value="F:DNA polymerase binding"/>
    <property type="evidence" value="ECO:0007669"/>
    <property type="project" value="TreeGrafter"/>
</dbReference>
<reference evidence="4" key="1">
    <citation type="submission" date="2016-10" db="EMBL/GenBank/DDBJ databases">
        <authorList>
            <person name="Benchimol M."/>
            <person name="Almeida L.G."/>
            <person name="Vasconcelos A.T."/>
            <person name="Perreira-Neves A."/>
            <person name="Rosa I.A."/>
            <person name="Tasca T."/>
            <person name="Bogo M.R."/>
            <person name="de Souza W."/>
        </authorList>
    </citation>
    <scope>NUCLEOTIDE SEQUENCE [LARGE SCALE GENOMIC DNA]</scope>
    <source>
        <strain evidence="4">K</strain>
    </source>
</reference>
<comment type="caution">
    <text evidence="4">The sequence shown here is derived from an EMBL/GenBank/DDBJ whole genome shotgun (WGS) entry which is preliminary data.</text>
</comment>
<feature type="compositionally biased region" description="Basic and acidic residues" evidence="1">
    <location>
        <begin position="1184"/>
        <end position="1198"/>
    </location>
</feature>
<dbReference type="GO" id="GO:0006281">
    <property type="term" value="P:DNA repair"/>
    <property type="evidence" value="ECO:0007669"/>
    <property type="project" value="InterPro"/>
</dbReference>
<evidence type="ECO:0000256" key="1">
    <source>
        <dbReference type="SAM" id="MobiDB-lite"/>
    </source>
</evidence>
<dbReference type="AlphaFoldDB" id="A0A1J4JDQ3"/>
<evidence type="ECO:0000313" key="4">
    <source>
        <dbReference type="EMBL" id="OHS97326.1"/>
    </source>
</evidence>
<organism evidence="4 5">
    <name type="scientific">Tritrichomonas foetus</name>
    <dbReference type="NCBI Taxonomy" id="1144522"/>
    <lineage>
        <taxon>Eukaryota</taxon>
        <taxon>Metamonada</taxon>
        <taxon>Parabasalia</taxon>
        <taxon>Tritrichomonadida</taxon>
        <taxon>Tritrichomonadidae</taxon>
        <taxon>Tritrichomonas</taxon>
    </lineage>
</organism>
<feature type="domain" description="FANCI solenoid 1" evidence="2">
    <location>
        <begin position="118"/>
        <end position="217"/>
    </location>
</feature>
<dbReference type="InterPro" id="IPR016024">
    <property type="entry name" value="ARM-type_fold"/>
</dbReference>
<feature type="compositionally biased region" description="Acidic residues" evidence="1">
    <location>
        <begin position="1199"/>
        <end position="1220"/>
    </location>
</feature>
<protein>
    <submittedName>
        <fullName evidence="4">Uncharacterized protein</fullName>
    </submittedName>
</protein>
<name>A0A1J4JDQ3_9EUKA</name>
<dbReference type="OrthoDB" id="195089at2759"/>
<sequence length="1220" mass="141221">MSVTEKDILQLLDIYEQYRSNITDDNSMIEFGKNLNKAVIRDYLSLSIMKDLSPDKVLEAIFESINDEQTKLIRGTISVAVSQIIRWNFASIDRGRTFSLKLCKIVPQVSGMKTSFKILNNIIKCCCKLSHNEKNPYAVEALLSIIPPVFHTLYKEQGKIKINDEELSCHEQCKKWLDEIFQSNFPSFMIPYVIETFTDLPLTEEQITAFVDNILLSTNFLHLPSIAEKLFPALRKYPKLTHDSLLRLMKAALQVEREDFRGEKIENVRTQCQLIKVLFTVANMSKTVLDSLVKILTSNTELPTHFTPFLVSLAFDASRLNPKIKEATQKFFLERIKDDSMRVRSRFLEHLYSKDLNAFSTKDLENIMSYAISLSKRNLETNAHNFIEFAFNLIDNSKSGPGFRRGPVNYTESSSNFIPDSVRQIEIGIRILRDCLDSFVSSSSEIFSQIVQRLISNSQNSVYLVQCLDSPENLLEVIDYMQYLELPVVEQLMRYAVPKICGNEVYLDRAILAARKAFFNRTEKAKLNGVAALFYLILPRQEQTFTQVVAIDGKDDFDERVGAATNEDTQHDIFASMRRGFTQSDAVQADIYFFIPFLLKQCPELNIVVCSAFREKLDSILHEGAFPLIISPSVPHFLYCLSRCLYNIPNAILQHDDWDELNKLLTTLCDDLSRVDFEYLLDQMELFNHPDDRESVIAIISVLFNHTFTIDKDTALALFRLYERITHKKAEINRQRKDELKSELKFPYFMELNMLKELLKLLEQKNGDYFDNYGIQLYALEHAKEMINELPDLRLEMRSERLKRAMTLGQILYDSYENVHWTDPPAGFKTNASLPDILTTSLRQLFTFIFETYKDKYVEKFLKETAIIAPNEKIVNAHKLILQKIKQSVSAKNAKTADNFCAIAEMISLLSFYDFRNYQTVKKILTRLIQSNSPFAGRILRLARFYCPKDNFDWLFEITDIIVEKADEIDEASASSSALLEMIVTCSVYLDDIKWAIKVWIPQINAANPDESAKYSSKFSVFLMQIAEILEKLLQIDFKKFPPNYYESIIKFVNDFYNELNKLLKQTLLLQNTTNDALEGLVKKITSEFDEKIINFTIANQVNDGKSHKGISRQDRFDATQAPKLHFYIDKFRTTVKTMVEKKLLSEELLDSFCRLRGTDVKLPSSRKKKKQHFIKGEDLDDAEMQHNNHSNDEHQEEHDENGEDDDQDEEQQDQDNEDL</sequence>
<dbReference type="Pfam" id="PF14676">
    <property type="entry name" value="FANCI_S2"/>
    <property type="match status" value="1"/>
</dbReference>
<proteinExistence type="predicted"/>
<dbReference type="RefSeq" id="XP_068350463.1">
    <property type="nucleotide sequence ID" value="XM_068510852.1"/>
</dbReference>
<gene>
    <name evidence="4" type="ORF">TRFO_36477</name>
</gene>
<dbReference type="PANTHER" id="PTHR21818">
    <property type="entry name" value="BC025462 PROTEIN"/>
    <property type="match status" value="1"/>
</dbReference>
<evidence type="ECO:0000313" key="5">
    <source>
        <dbReference type="Proteomes" id="UP000179807"/>
    </source>
</evidence>
<dbReference type="SUPFAM" id="SSF48371">
    <property type="entry name" value="ARM repeat"/>
    <property type="match status" value="1"/>
</dbReference>
<dbReference type="GeneID" id="94845556"/>
<keyword evidence="5" id="KW-1185">Reference proteome</keyword>